<keyword evidence="3" id="KW-1185">Reference proteome</keyword>
<dbReference type="Proteomes" id="UP000184510">
    <property type="component" value="Unassembled WGS sequence"/>
</dbReference>
<dbReference type="InterPro" id="IPR045584">
    <property type="entry name" value="Pilin-like"/>
</dbReference>
<evidence type="ECO:0000313" key="2">
    <source>
        <dbReference type="EMBL" id="SHK04518.1"/>
    </source>
</evidence>
<dbReference type="STRING" id="1123071.SAMN02745181_3114"/>
<dbReference type="NCBIfam" id="TIGR02532">
    <property type="entry name" value="IV_pilin_GFxxxE"/>
    <property type="match status" value="1"/>
</dbReference>
<reference evidence="2 3" key="1">
    <citation type="submission" date="2016-11" db="EMBL/GenBank/DDBJ databases">
        <authorList>
            <person name="Jaros S."/>
            <person name="Januszkiewicz K."/>
            <person name="Wedrychowicz H."/>
        </authorList>
    </citation>
    <scope>NUCLEOTIDE SEQUENCE [LARGE SCALE GENOMIC DNA]</scope>
    <source>
        <strain evidence="2 3">DSM 18772</strain>
    </source>
</reference>
<dbReference type="Pfam" id="PF07963">
    <property type="entry name" value="N_methyl"/>
    <property type="match status" value="1"/>
</dbReference>
<keyword evidence="1" id="KW-0472">Membrane</keyword>
<keyword evidence="1" id="KW-1133">Transmembrane helix</keyword>
<accession>A0A1M6P996</accession>
<evidence type="ECO:0000256" key="1">
    <source>
        <dbReference type="SAM" id="Phobius"/>
    </source>
</evidence>
<proteinExistence type="predicted"/>
<dbReference type="OrthoDB" id="196093at2"/>
<sequence>MKNPIHPRSRKGFTLVELLVVIAIIAALAAISIPGVNAIMRNARVTEGQKMAKDLVFSIESFEKDYDYLPYPANESAPDSDTKYVLNLGGDLLNVLVGGEDEVNTKSTAYFNVRQTDKKTNGLEYSGDKPVALWDPFGSPFEVLIDYDYDKELSPMEIHQKISKDRNGANLTIRGESAIAASPGANEDWNYSDWNENHAITTW</sequence>
<evidence type="ECO:0000313" key="3">
    <source>
        <dbReference type="Proteomes" id="UP000184510"/>
    </source>
</evidence>
<dbReference type="RefSeq" id="WP_143184668.1">
    <property type="nucleotide sequence ID" value="NZ_FQYR01000005.1"/>
</dbReference>
<dbReference type="AlphaFoldDB" id="A0A1M6P996"/>
<protein>
    <submittedName>
        <fullName evidence="2">Prepilin-type N-terminal cleavage/methylation domain-containing protein</fullName>
    </submittedName>
</protein>
<dbReference type="InterPro" id="IPR012902">
    <property type="entry name" value="N_methyl_site"/>
</dbReference>
<name>A0A1M6P996_9BACT</name>
<dbReference type="PROSITE" id="PS00409">
    <property type="entry name" value="PROKAR_NTER_METHYL"/>
    <property type="match status" value="1"/>
</dbReference>
<keyword evidence="1" id="KW-0812">Transmembrane</keyword>
<dbReference type="Gene3D" id="3.30.700.10">
    <property type="entry name" value="Glycoprotein, Type 4 Pilin"/>
    <property type="match status" value="1"/>
</dbReference>
<dbReference type="SUPFAM" id="SSF54523">
    <property type="entry name" value="Pili subunits"/>
    <property type="match status" value="1"/>
</dbReference>
<dbReference type="InParanoid" id="A0A1M6P996"/>
<gene>
    <name evidence="2" type="ORF">SAMN02745181_3114</name>
</gene>
<dbReference type="EMBL" id="FQYR01000005">
    <property type="protein sequence ID" value="SHK04518.1"/>
    <property type="molecule type" value="Genomic_DNA"/>
</dbReference>
<organism evidence="2 3">
    <name type="scientific">Rubritalea squalenifaciens DSM 18772</name>
    <dbReference type="NCBI Taxonomy" id="1123071"/>
    <lineage>
        <taxon>Bacteria</taxon>
        <taxon>Pseudomonadati</taxon>
        <taxon>Verrucomicrobiota</taxon>
        <taxon>Verrucomicrobiia</taxon>
        <taxon>Verrucomicrobiales</taxon>
        <taxon>Rubritaleaceae</taxon>
        <taxon>Rubritalea</taxon>
    </lineage>
</organism>
<dbReference type="PANTHER" id="PTHR30093">
    <property type="entry name" value="GENERAL SECRETION PATHWAY PROTEIN G"/>
    <property type="match status" value="1"/>
</dbReference>
<feature type="transmembrane region" description="Helical" evidence="1">
    <location>
        <begin position="12"/>
        <end position="33"/>
    </location>
</feature>